<dbReference type="Proteomes" id="UP000276506">
    <property type="component" value="Unassembled WGS sequence"/>
</dbReference>
<dbReference type="GO" id="GO:0003700">
    <property type="term" value="F:DNA-binding transcription factor activity"/>
    <property type="evidence" value="ECO:0007669"/>
    <property type="project" value="TreeGrafter"/>
</dbReference>
<dbReference type="EMBL" id="RHQL01000007">
    <property type="protein sequence ID" value="RRV10874.1"/>
    <property type="molecule type" value="Genomic_DNA"/>
</dbReference>
<dbReference type="InterPro" id="IPR050109">
    <property type="entry name" value="HTH-type_TetR-like_transc_reg"/>
</dbReference>
<organism evidence="7 8">
    <name type="scientific">Stutzerimonas xanthomarina</name>
    <dbReference type="NCBI Taxonomy" id="271420"/>
    <lineage>
        <taxon>Bacteria</taxon>
        <taxon>Pseudomonadati</taxon>
        <taxon>Pseudomonadota</taxon>
        <taxon>Gammaproteobacteria</taxon>
        <taxon>Pseudomonadales</taxon>
        <taxon>Pseudomonadaceae</taxon>
        <taxon>Stutzerimonas</taxon>
    </lineage>
</organism>
<gene>
    <name evidence="7" type="ORF">EGJ28_13505</name>
</gene>
<feature type="domain" description="HTH tetR-type" evidence="6">
    <location>
        <begin position="9"/>
        <end position="69"/>
    </location>
</feature>
<evidence type="ECO:0000313" key="7">
    <source>
        <dbReference type="EMBL" id="RRV10874.1"/>
    </source>
</evidence>
<dbReference type="InterPro" id="IPR013572">
    <property type="entry name" value="Tscrpt_reg_MAATS_C"/>
</dbReference>
<dbReference type="SUPFAM" id="SSF46689">
    <property type="entry name" value="Homeodomain-like"/>
    <property type="match status" value="1"/>
</dbReference>
<dbReference type="GO" id="GO:0000976">
    <property type="term" value="F:transcription cis-regulatory region binding"/>
    <property type="evidence" value="ECO:0007669"/>
    <property type="project" value="TreeGrafter"/>
</dbReference>
<dbReference type="SUPFAM" id="SSF48498">
    <property type="entry name" value="Tetracyclin repressor-like, C-terminal domain"/>
    <property type="match status" value="1"/>
</dbReference>
<dbReference type="Pfam" id="PF08361">
    <property type="entry name" value="TetR_C_2"/>
    <property type="match status" value="1"/>
</dbReference>
<keyword evidence="2" id="KW-0805">Transcription regulation</keyword>
<evidence type="ECO:0000256" key="3">
    <source>
        <dbReference type="ARBA" id="ARBA00023125"/>
    </source>
</evidence>
<dbReference type="Gene3D" id="1.10.357.10">
    <property type="entry name" value="Tetracycline Repressor, domain 2"/>
    <property type="match status" value="1"/>
</dbReference>
<reference evidence="7 8" key="1">
    <citation type="submission" date="2018-10" db="EMBL/GenBank/DDBJ databases">
        <title>Transmission dynamics of multidrug resistant bacteria on intensive care unit surfaces.</title>
        <authorList>
            <person name="D'Souza A.W."/>
            <person name="Potter R.F."/>
            <person name="Wallace M."/>
            <person name="Shupe A."/>
            <person name="Patel S."/>
            <person name="Sun S."/>
            <person name="Gul D."/>
            <person name="Kwon J.H."/>
            <person name="Andleeb S."/>
            <person name="Burnham C.-A.D."/>
            <person name="Dantas G."/>
        </authorList>
    </citation>
    <scope>NUCLEOTIDE SEQUENCE [LARGE SCALE GENOMIC DNA]</scope>
    <source>
        <strain evidence="7 8">PX_177</strain>
    </source>
</reference>
<dbReference type="Pfam" id="PF00440">
    <property type="entry name" value="TetR_N"/>
    <property type="match status" value="1"/>
</dbReference>
<dbReference type="InterPro" id="IPR036271">
    <property type="entry name" value="Tet_transcr_reg_TetR-rel_C_sf"/>
</dbReference>
<evidence type="ECO:0000256" key="2">
    <source>
        <dbReference type="ARBA" id="ARBA00023015"/>
    </source>
</evidence>
<dbReference type="PRINTS" id="PR00455">
    <property type="entry name" value="HTHTETR"/>
</dbReference>
<sequence length="216" mass="24522">MRRTKEDAEQTRLKIIAAALELFSRNGYTNTTLAMIADSAGFSRGPIYWHFKSKDELYEAVLAYSQAPLEQLIARSRKLADEPLVALEHFIDDWFRLLLEDRWYRQSFEILLNKTELTAQMASTLKRERKLTRDMVQLLEALIERGQQAPATDDCQSPRALALLLYSSLMGITHTWLLSPKLFSLREQTPFMASNLLALVTSHAPSSVTSQASEGA</sequence>
<evidence type="ECO:0000256" key="1">
    <source>
        <dbReference type="ARBA" id="ARBA00022491"/>
    </source>
</evidence>
<evidence type="ECO:0000256" key="4">
    <source>
        <dbReference type="ARBA" id="ARBA00023163"/>
    </source>
</evidence>
<dbReference type="AlphaFoldDB" id="A0A3R8VG87"/>
<dbReference type="RefSeq" id="WP_125877666.1">
    <property type="nucleotide sequence ID" value="NZ_RHQL01000007.1"/>
</dbReference>
<name>A0A3R8VG87_9GAMM</name>
<protein>
    <submittedName>
        <fullName evidence="7">TetR family transcriptional regulator</fullName>
    </submittedName>
</protein>
<keyword evidence="4" id="KW-0804">Transcription</keyword>
<dbReference type="PANTHER" id="PTHR30055">
    <property type="entry name" value="HTH-TYPE TRANSCRIPTIONAL REGULATOR RUTR"/>
    <property type="match status" value="1"/>
</dbReference>
<evidence type="ECO:0000256" key="5">
    <source>
        <dbReference type="PROSITE-ProRule" id="PRU00335"/>
    </source>
</evidence>
<dbReference type="InterPro" id="IPR001647">
    <property type="entry name" value="HTH_TetR"/>
</dbReference>
<evidence type="ECO:0000259" key="6">
    <source>
        <dbReference type="PROSITE" id="PS50977"/>
    </source>
</evidence>
<accession>A0A3R8VG87</accession>
<proteinExistence type="predicted"/>
<comment type="caution">
    <text evidence="7">The sequence shown here is derived from an EMBL/GenBank/DDBJ whole genome shotgun (WGS) entry which is preliminary data.</text>
</comment>
<feature type="DNA-binding region" description="H-T-H motif" evidence="5">
    <location>
        <begin position="32"/>
        <end position="51"/>
    </location>
</feature>
<keyword evidence="3 5" id="KW-0238">DNA-binding</keyword>
<dbReference type="PROSITE" id="PS50977">
    <property type="entry name" value="HTH_TETR_2"/>
    <property type="match status" value="1"/>
</dbReference>
<keyword evidence="1" id="KW-0678">Repressor</keyword>
<dbReference type="PANTHER" id="PTHR30055:SF240">
    <property type="entry name" value="HTH-TYPE TRANSCRIPTIONAL REGULATOR ACRR"/>
    <property type="match status" value="1"/>
</dbReference>
<evidence type="ECO:0000313" key="8">
    <source>
        <dbReference type="Proteomes" id="UP000276506"/>
    </source>
</evidence>
<dbReference type="InterPro" id="IPR009057">
    <property type="entry name" value="Homeodomain-like_sf"/>
</dbReference>